<evidence type="ECO:0000313" key="5">
    <source>
        <dbReference type="EMBL" id="QDL12170.1"/>
    </source>
</evidence>
<sequence>MVDNINQLLVQAQVAYNAADWSSLIQCLQQLTQQHNLEHPEILKNQEHLLELALCVLENGDFQQRWEIAKILTGLGTITIPPLIDILKDEDVEEELRAYAARILGDLKNPNAIPPLMELLQSNDSEQLKEIAATALGQMGCVAIASLTELLAQEQTRLLATQMLSYIRQKETIAPLLSIVQDSQVAVRAVAIEALSSFHDHRVPLVLINALNDIAAPVRREAVVGLGFRPELREALDLVAELQARLYDVNQDVSCAAVVALSRMGGEAAAQQLFQVLVSPNVPIRLQLEAIRALSWVGTLSGLEYLQQALYQLEFPTVWQEIVTVLGRVSDTSLTDKSAEILLEMLQQNHPGVEIANIKSAIALSLGQLGKKQAIHPLTQMLADKDAQVRLHASAALKKLTPDF</sequence>
<evidence type="ECO:0000256" key="2">
    <source>
        <dbReference type="ARBA" id="ARBA00022549"/>
    </source>
</evidence>
<dbReference type="Gene3D" id="1.25.10.10">
    <property type="entry name" value="Leucine-rich Repeat Variant"/>
    <property type="match status" value="3"/>
</dbReference>
<dbReference type="PANTHER" id="PTHR12697:SF5">
    <property type="entry name" value="DEOXYHYPUSINE HYDROXYLASE"/>
    <property type="match status" value="1"/>
</dbReference>
<dbReference type="SMART" id="SM00185">
    <property type="entry name" value="ARM"/>
    <property type="match status" value="3"/>
</dbReference>
<keyword evidence="2" id="KW-0042">Antenna complex</keyword>
<proteinExistence type="inferred from homology"/>
<dbReference type="InterPro" id="IPR011989">
    <property type="entry name" value="ARM-like"/>
</dbReference>
<evidence type="ECO:0000313" key="6">
    <source>
        <dbReference type="Proteomes" id="UP000503129"/>
    </source>
</evidence>
<keyword evidence="6" id="KW-1185">Reference proteome</keyword>
<protein>
    <submittedName>
        <fullName evidence="5">PBS lyase</fullName>
    </submittedName>
</protein>
<dbReference type="SUPFAM" id="SSF48371">
    <property type="entry name" value="ARM repeat"/>
    <property type="match status" value="1"/>
</dbReference>
<organism evidence="5 6">
    <name type="scientific">Brasilonema sennae CENA114</name>
    <dbReference type="NCBI Taxonomy" id="415709"/>
    <lineage>
        <taxon>Bacteria</taxon>
        <taxon>Bacillati</taxon>
        <taxon>Cyanobacteriota</taxon>
        <taxon>Cyanophyceae</taxon>
        <taxon>Nostocales</taxon>
        <taxon>Scytonemataceae</taxon>
        <taxon>Brasilonema</taxon>
        <taxon>Bromeliae group (in: Brasilonema)</taxon>
    </lineage>
</organism>
<dbReference type="PROSITE" id="PS50176">
    <property type="entry name" value="ARM_REPEAT"/>
    <property type="match status" value="2"/>
</dbReference>
<dbReference type="Pfam" id="PF13646">
    <property type="entry name" value="HEAT_2"/>
    <property type="match status" value="2"/>
</dbReference>
<evidence type="ECO:0000256" key="4">
    <source>
        <dbReference type="ARBA" id="ARBA00023239"/>
    </source>
</evidence>
<dbReference type="Pfam" id="PF03130">
    <property type="entry name" value="HEAT_PBS"/>
    <property type="match status" value="1"/>
</dbReference>
<dbReference type="InterPro" id="IPR000225">
    <property type="entry name" value="Armadillo"/>
</dbReference>
<dbReference type="AlphaFoldDB" id="A0A856MPY4"/>
<dbReference type="GO" id="GO:0016829">
    <property type="term" value="F:lyase activity"/>
    <property type="evidence" value="ECO:0007669"/>
    <property type="project" value="UniProtKB-KW"/>
</dbReference>
<dbReference type="EMBL" id="CP030118">
    <property type="protein sequence ID" value="QDL12170.1"/>
    <property type="molecule type" value="Genomic_DNA"/>
</dbReference>
<dbReference type="KEGG" id="bsen:DP114_09655"/>
<dbReference type="GO" id="GO:0030089">
    <property type="term" value="C:phycobilisome"/>
    <property type="evidence" value="ECO:0007669"/>
    <property type="project" value="UniProtKB-KW"/>
</dbReference>
<dbReference type="InterPro" id="IPR016024">
    <property type="entry name" value="ARM-type_fold"/>
</dbReference>
<evidence type="ECO:0000256" key="1">
    <source>
        <dbReference type="ARBA" id="ARBA00009299"/>
    </source>
</evidence>
<dbReference type="Proteomes" id="UP000503129">
    <property type="component" value="Chromosome"/>
</dbReference>
<dbReference type="GO" id="GO:0016491">
    <property type="term" value="F:oxidoreductase activity"/>
    <property type="evidence" value="ECO:0007669"/>
    <property type="project" value="TreeGrafter"/>
</dbReference>
<reference evidence="5 6" key="1">
    <citation type="submission" date="2018-06" db="EMBL/GenBank/DDBJ databases">
        <title>Comparative genomics of Brasilonema spp. strains.</title>
        <authorList>
            <person name="Alvarenga D.O."/>
            <person name="Fiore M.F."/>
            <person name="Varani A.M."/>
        </authorList>
    </citation>
    <scope>NUCLEOTIDE SEQUENCE [LARGE SCALE GENOMIC DNA]</scope>
    <source>
        <strain evidence="5 6">CENA114</strain>
    </source>
</reference>
<keyword evidence="4 5" id="KW-0456">Lyase</keyword>
<comment type="similarity">
    <text evidence="1">Belongs to the CpcE/RpcE/PecE family.</text>
</comment>
<dbReference type="InterPro" id="IPR004155">
    <property type="entry name" value="PBS_lyase_HEAT"/>
</dbReference>
<dbReference type="SMART" id="SM00567">
    <property type="entry name" value="EZ_HEAT"/>
    <property type="match status" value="6"/>
</dbReference>
<name>A0A856MPY4_9CYAN</name>
<accession>A0A856MPY4</accession>
<gene>
    <name evidence="5" type="ORF">DP114_09655</name>
</gene>
<keyword evidence="3" id="KW-0605">Phycobilisome</keyword>
<evidence type="ECO:0000256" key="3">
    <source>
        <dbReference type="ARBA" id="ARBA00022738"/>
    </source>
</evidence>
<dbReference type="PANTHER" id="PTHR12697">
    <property type="entry name" value="PBS LYASE HEAT-LIKE PROTEIN"/>
    <property type="match status" value="1"/>
</dbReference>